<dbReference type="Pfam" id="PF00563">
    <property type="entry name" value="EAL"/>
    <property type="match status" value="1"/>
</dbReference>
<dbReference type="PANTHER" id="PTHR44757:SF2">
    <property type="entry name" value="BIOFILM ARCHITECTURE MAINTENANCE PROTEIN MBAA"/>
    <property type="match status" value="1"/>
</dbReference>
<dbReference type="CDD" id="cd18773">
    <property type="entry name" value="PDC1_HK_sensor"/>
    <property type="match status" value="1"/>
</dbReference>
<dbReference type="SUPFAM" id="SSF55073">
    <property type="entry name" value="Nucleotide cyclase"/>
    <property type="match status" value="1"/>
</dbReference>
<dbReference type="GO" id="GO:0003824">
    <property type="term" value="F:catalytic activity"/>
    <property type="evidence" value="ECO:0007669"/>
    <property type="project" value="UniProtKB-ARBA"/>
</dbReference>
<feature type="domain" description="GGDEF" evidence="4">
    <location>
        <begin position="389"/>
        <end position="522"/>
    </location>
</feature>
<dbReference type="InterPro" id="IPR035919">
    <property type="entry name" value="EAL_sf"/>
</dbReference>
<dbReference type="EMBL" id="SOQX01000001">
    <property type="protein sequence ID" value="TDY03992.1"/>
    <property type="molecule type" value="Genomic_DNA"/>
</dbReference>
<dbReference type="Gene3D" id="3.30.450.20">
    <property type="entry name" value="PAS domain"/>
    <property type="match status" value="1"/>
</dbReference>
<keyword evidence="2" id="KW-0812">Transmembrane</keyword>
<dbReference type="SMART" id="SM00267">
    <property type="entry name" value="GGDEF"/>
    <property type="match status" value="1"/>
</dbReference>
<dbReference type="Proteomes" id="UP000294914">
    <property type="component" value="Unassembled WGS sequence"/>
</dbReference>
<evidence type="ECO:0000259" key="3">
    <source>
        <dbReference type="PROSITE" id="PS50883"/>
    </source>
</evidence>
<dbReference type="AlphaFoldDB" id="A0A4R8ISH2"/>
<dbReference type="CDD" id="cd01949">
    <property type="entry name" value="GGDEF"/>
    <property type="match status" value="1"/>
</dbReference>
<dbReference type="SMART" id="SM00052">
    <property type="entry name" value="EAL"/>
    <property type="match status" value="1"/>
</dbReference>
<evidence type="ECO:0000313" key="5">
    <source>
        <dbReference type="EMBL" id="TDY03992.1"/>
    </source>
</evidence>
<dbReference type="InterPro" id="IPR043128">
    <property type="entry name" value="Rev_trsase/Diguanyl_cyclase"/>
</dbReference>
<dbReference type="NCBIfam" id="TIGR00254">
    <property type="entry name" value="GGDEF"/>
    <property type="match status" value="1"/>
</dbReference>
<dbReference type="SUPFAM" id="SSF141868">
    <property type="entry name" value="EAL domain-like"/>
    <property type="match status" value="1"/>
</dbReference>
<dbReference type="CDD" id="cd01948">
    <property type="entry name" value="EAL"/>
    <property type="match status" value="1"/>
</dbReference>
<evidence type="ECO:0000313" key="6">
    <source>
        <dbReference type="Proteomes" id="UP000294914"/>
    </source>
</evidence>
<dbReference type="Gene3D" id="3.30.70.270">
    <property type="match status" value="1"/>
</dbReference>
<dbReference type="InterPro" id="IPR029787">
    <property type="entry name" value="Nucleotide_cyclase"/>
</dbReference>
<keyword evidence="6" id="KW-1185">Reference proteome</keyword>
<organism evidence="5 6">
    <name type="scientific">Thiohalophilus thiocyanatoxydans</name>
    <dbReference type="NCBI Taxonomy" id="381308"/>
    <lineage>
        <taxon>Bacteria</taxon>
        <taxon>Pseudomonadati</taxon>
        <taxon>Pseudomonadota</taxon>
        <taxon>Gammaproteobacteria</taxon>
        <taxon>Thiohalomonadales</taxon>
        <taxon>Thiohalophilaceae</taxon>
        <taxon>Thiohalophilus</taxon>
    </lineage>
</organism>
<proteinExistence type="predicted"/>
<dbReference type="InterPro" id="IPR052155">
    <property type="entry name" value="Biofilm_reg_signaling"/>
</dbReference>
<dbReference type="PROSITE" id="PS50883">
    <property type="entry name" value="EAL"/>
    <property type="match status" value="1"/>
</dbReference>
<feature type="transmembrane region" description="Helical" evidence="2">
    <location>
        <begin position="38"/>
        <end position="61"/>
    </location>
</feature>
<dbReference type="FunFam" id="3.30.70.270:FF:000001">
    <property type="entry name" value="Diguanylate cyclase domain protein"/>
    <property type="match status" value="1"/>
</dbReference>
<evidence type="ECO:0000259" key="4">
    <source>
        <dbReference type="PROSITE" id="PS50887"/>
    </source>
</evidence>
<dbReference type="Gene3D" id="3.20.20.450">
    <property type="entry name" value="EAL domain"/>
    <property type="match status" value="1"/>
</dbReference>
<feature type="domain" description="EAL" evidence="3">
    <location>
        <begin position="531"/>
        <end position="785"/>
    </location>
</feature>
<dbReference type="InterPro" id="IPR001633">
    <property type="entry name" value="EAL_dom"/>
</dbReference>
<dbReference type="PANTHER" id="PTHR44757">
    <property type="entry name" value="DIGUANYLATE CYCLASE DGCP"/>
    <property type="match status" value="1"/>
</dbReference>
<reference evidence="5 6" key="1">
    <citation type="submission" date="2019-03" db="EMBL/GenBank/DDBJ databases">
        <title>Genomic Encyclopedia of Type Strains, Phase IV (KMG-IV): sequencing the most valuable type-strain genomes for metagenomic binning, comparative biology and taxonomic classification.</title>
        <authorList>
            <person name="Goeker M."/>
        </authorList>
    </citation>
    <scope>NUCLEOTIDE SEQUENCE [LARGE SCALE GENOMIC DNA]</scope>
    <source>
        <strain evidence="5 6">DSM 16326</strain>
    </source>
</reference>
<keyword evidence="2" id="KW-0472">Membrane</keyword>
<accession>A0A4R8ISH2</accession>
<dbReference type="OrthoDB" id="9804951at2"/>
<sequence length="789" mass="88575">MTGADRQQVNTLPEEPFIVSPYQETDNPAESDNSRRPILWLFILLTVMALIGFSISAWQLWVDAKRDARDKLGYVNRQLVQGTRATFIKHETVLRIVGEELVRSGALENPEQGRDIIEDMQRTDPGMVGFGLAAPNGQLLIVSGVPEGKSLPNLMEQEVSVDSFHQALNSDGLVAGRPYFMPLLDDWVIPIRTTIKDANSEPVAVMTAGYQITGGTTAWGGLELPEEVGVGMIRSDGYLQYAHFIQNEAISRQHLDEIYSSPSVSYIIEALEKNKAQEGFIALEKGFSADDLLLAYEYLPDYNLYAITALPQARIVKEFLHKLAPWIALMSIYLALGFIGYRSALTTQRKNENQLAYLAHHDSLTDLPNRTLMRDRLEQALKIAHREHEHVALLFIDLDRFKEINDQHGHAHGDALLQVIAPRLQQAVRPSDTVARLGGDEFLIILPDIHNGSSLEKLLMRIREQLVQPITLNQIEHRISASIGVAIYPDDAENADELLRYGDIALFEAKDRGRDCHAYYDSQLNERAQRRSALREALERALSERALYVHYQPQLSAKASEVECVEALVRWESDKFGAVSPEEFIPLAEESGLINELGEFVLNQALADVQELNRRCETDIRLSVNISAQQMLDSKIVSKIREALDAANFSPEALTLELTETVLIQEFDRIASELRTLRDMGIDIAIDDFGTGYSSLSYLNRLPISELKIDRSFVRDIDQNKYNRKLIASIIALGKGHEVRLVAEGVETSSQAILLRELGCHLLQGFHFARPMSIDKLIDFVGYGDHSDV</sequence>
<comment type="caution">
    <text evidence="5">The sequence shown here is derived from an EMBL/GenBank/DDBJ whole genome shotgun (WGS) entry which is preliminary data.</text>
</comment>
<protein>
    <submittedName>
        <fullName evidence="5">Diguanylate cyclase/phosphodiesterase</fullName>
    </submittedName>
</protein>
<gene>
    <name evidence="5" type="ORF">EDC23_0363</name>
</gene>
<dbReference type="Pfam" id="PF00990">
    <property type="entry name" value="GGDEF"/>
    <property type="match status" value="1"/>
</dbReference>
<evidence type="ECO:0000256" key="1">
    <source>
        <dbReference type="ARBA" id="ARBA00001946"/>
    </source>
</evidence>
<name>A0A4R8ISH2_9GAMM</name>
<evidence type="ECO:0000256" key="2">
    <source>
        <dbReference type="SAM" id="Phobius"/>
    </source>
</evidence>
<keyword evidence="2" id="KW-1133">Transmembrane helix</keyword>
<comment type="cofactor">
    <cofactor evidence="1">
        <name>Mg(2+)</name>
        <dbReference type="ChEBI" id="CHEBI:18420"/>
    </cofactor>
</comment>
<dbReference type="PROSITE" id="PS50887">
    <property type="entry name" value="GGDEF"/>
    <property type="match status" value="1"/>
</dbReference>
<dbReference type="InterPro" id="IPR000160">
    <property type="entry name" value="GGDEF_dom"/>
</dbReference>